<dbReference type="InterPro" id="IPR050090">
    <property type="entry name" value="Tyrosine_recombinase_XerCD"/>
</dbReference>
<organism evidence="3 4">
    <name type="scientific">Saccharopolyspora shandongensis</name>
    <dbReference type="NCBI Taxonomy" id="418495"/>
    <lineage>
        <taxon>Bacteria</taxon>
        <taxon>Bacillati</taxon>
        <taxon>Actinomycetota</taxon>
        <taxon>Actinomycetes</taxon>
        <taxon>Pseudonocardiales</taxon>
        <taxon>Pseudonocardiaceae</taxon>
        <taxon>Saccharopolyspora</taxon>
    </lineage>
</organism>
<dbReference type="AlphaFoldDB" id="A0A1H3HG39"/>
<dbReference type="EMBL" id="FNOK01000020">
    <property type="protein sequence ID" value="SDY13639.1"/>
    <property type="molecule type" value="Genomic_DNA"/>
</dbReference>
<dbReference type="GO" id="GO:0015074">
    <property type="term" value="P:DNA integration"/>
    <property type="evidence" value="ECO:0007669"/>
    <property type="project" value="InterPro"/>
</dbReference>
<evidence type="ECO:0000259" key="2">
    <source>
        <dbReference type="PROSITE" id="PS51898"/>
    </source>
</evidence>
<keyword evidence="4" id="KW-1185">Reference proteome</keyword>
<accession>A0A1H3HG39</accession>
<evidence type="ECO:0000256" key="1">
    <source>
        <dbReference type="ARBA" id="ARBA00023172"/>
    </source>
</evidence>
<gene>
    <name evidence="3" type="ORF">SAMN05216215_1020112</name>
</gene>
<dbReference type="PANTHER" id="PTHR30349:SF64">
    <property type="entry name" value="PROPHAGE INTEGRASE INTD-RELATED"/>
    <property type="match status" value="1"/>
</dbReference>
<dbReference type="PANTHER" id="PTHR30349">
    <property type="entry name" value="PHAGE INTEGRASE-RELATED"/>
    <property type="match status" value="1"/>
</dbReference>
<name>A0A1H3HG39_9PSEU</name>
<dbReference type="STRING" id="418495.SAMN05216215_1020112"/>
<dbReference type="InterPro" id="IPR002104">
    <property type="entry name" value="Integrase_catalytic"/>
</dbReference>
<dbReference type="InterPro" id="IPR011010">
    <property type="entry name" value="DNA_brk_join_enz"/>
</dbReference>
<keyword evidence="1" id="KW-0233">DNA recombination</keyword>
<dbReference type="Gene3D" id="1.10.443.10">
    <property type="entry name" value="Intergrase catalytic core"/>
    <property type="match status" value="1"/>
</dbReference>
<reference evidence="4" key="1">
    <citation type="submission" date="2016-10" db="EMBL/GenBank/DDBJ databases">
        <authorList>
            <person name="Varghese N."/>
            <person name="Submissions S."/>
        </authorList>
    </citation>
    <scope>NUCLEOTIDE SEQUENCE [LARGE SCALE GENOMIC DNA]</scope>
    <source>
        <strain evidence="4">CGMCC 4.3530</strain>
    </source>
</reference>
<dbReference type="Proteomes" id="UP000199529">
    <property type="component" value="Unassembled WGS sequence"/>
</dbReference>
<dbReference type="Pfam" id="PF00589">
    <property type="entry name" value="Phage_integrase"/>
    <property type="match status" value="1"/>
</dbReference>
<dbReference type="GO" id="GO:0006310">
    <property type="term" value="P:DNA recombination"/>
    <property type="evidence" value="ECO:0007669"/>
    <property type="project" value="UniProtKB-KW"/>
</dbReference>
<dbReference type="SUPFAM" id="SSF56349">
    <property type="entry name" value="DNA breaking-rejoining enzymes"/>
    <property type="match status" value="1"/>
</dbReference>
<feature type="domain" description="Tyr recombinase" evidence="2">
    <location>
        <begin position="1"/>
        <end position="95"/>
    </location>
</feature>
<dbReference type="PROSITE" id="PS51898">
    <property type="entry name" value="TYR_RECOMBINASE"/>
    <property type="match status" value="1"/>
</dbReference>
<proteinExistence type="predicted"/>
<evidence type="ECO:0000313" key="3">
    <source>
        <dbReference type="EMBL" id="SDY13639.1"/>
    </source>
</evidence>
<dbReference type="InterPro" id="IPR013762">
    <property type="entry name" value="Integrase-like_cat_sf"/>
</dbReference>
<sequence>MQTDGQHVRVRAEDVLRAVAVMDVEVDDRDPWNPIVKATGLVGVTPHDLRHTYASWLVQDGVSIKTLSVLLGHASVATTERYAHLADTQWDQVRAVLGQPPEISKSEPEPAPYLLHENDTAAGAEIIDLFSRRRSAG</sequence>
<dbReference type="GO" id="GO:0003677">
    <property type="term" value="F:DNA binding"/>
    <property type="evidence" value="ECO:0007669"/>
    <property type="project" value="InterPro"/>
</dbReference>
<evidence type="ECO:0000313" key="4">
    <source>
        <dbReference type="Proteomes" id="UP000199529"/>
    </source>
</evidence>
<protein>
    <submittedName>
        <fullName evidence="3">Phage integrase family protein</fullName>
    </submittedName>
</protein>